<evidence type="ECO:0000313" key="3">
    <source>
        <dbReference type="Proteomes" id="UP000008281"/>
    </source>
</evidence>
<proteinExistence type="predicted"/>
<evidence type="ECO:0000313" key="2">
    <source>
        <dbReference type="EMBL" id="EFO84096.1"/>
    </source>
</evidence>
<dbReference type="HOGENOM" id="CLU_056063_3_0_1"/>
<name>E3N2E0_CAERE</name>
<evidence type="ECO:0000256" key="1">
    <source>
        <dbReference type="SAM" id="Phobius"/>
    </source>
</evidence>
<feature type="transmembrane region" description="Helical" evidence="1">
    <location>
        <begin position="129"/>
        <end position="149"/>
    </location>
</feature>
<dbReference type="eggNOG" id="ENOG502T3GP">
    <property type="taxonomic scope" value="Eukaryota"/>
</dbReference>
<dbReference type="InParanoid" id="E3N2E0"/>
<dbReference type="AlphaFoldDB" id="E3N2E0"/>
<gene>
    <name evidence="2" type="ORF">CRE_16977</name>
</gene>
<feature type="transmembrane region" description="Helical" evidence="1">
    <location>
        <begin position="240"/>
        <end position="262"/>
    </location>
</feature>
<reference evidence="2" key="1">
    <citation type="submission" date="2007-07" db="EMBL/GenBank/DDBJ databases">
        <title>PCAP assembly of the Caenorhabditis remanei genome.</title>
        <authorList>
            <consortium name="The Caenorhabditis remanei Sequencing Consortium"/>
            <person name="Wilson R.K."/>
        </authorList>
    </citation>
    <scope>NUCLEOTIDE SEQUENCE [LARGE SCALE GENOMIC DNA]</scope>
    <source>
        <strain evidence="2">PB4641</strain>
    </source>
</reference>
<dbReference type="PANTHER" id="PTHR31720">
    <property type="entry name" value="SERPENTINE RECEPTOR, CLASS Z-RELATED"/>
    <property type="match status" value="1"/>
</dbReference>
<keyword evidence="1" id="KW-0812">Transmembrane</keyword>
<dbReference type="OrthoDB" id="5875403at2759"/>
<dbReference type="EMBL" id="DS268512">
    <property type="protein sequence ID" value="EFO84096.1"/>
    <property type="molecule type" value="Genomic_DNA"/>
</dbReference>
<evidence type="ECO:0008006" key="4">
    <source>
        <dbReference type="Google" id="ProtNLM"/>
    </source>
</evidence>
<sequence>MFCIILCYTCVLLFFLLFPSQLFHLKKRKAIVFPITNHFYEIIKVIYMLFFLSISWTVLMVIFANRNSPLCAIFFALILLTHVIIFIIVQTCTLLTSLLAIQRSAIYFFPSAEKTILAVQKKLHTNIRYLYITVGFKDLFGIALLLYCLQGDKIENSCSSYQSFYLLTFAVFNFLLVFSAFLYIPIMIQVRKLSYLPSVQQSKPHKYILWQNVTILVLKSIFLPFIILTQYFTPASPIEVLLYFVVTDTFILPLIIQVSYLGCNRRNLTTLLQSFHLETFVAVLLNIKMESTVTPQESLTFASGDSTRQ</sequence>
<dbReference type="Pfam" id="PF10325">
    <property type="entry name" value="7TM_GPCR_Srz"/>
    <property type="match status" value="1"/>
</dbReference>
<dbReference type="Proteomes" id="UP000008281">
    <property type="component" value="Unassembled WGS sequence"/>
</dbReference>
<dbReference type="OMA" id="FAFHINN"/>
<keyword evidence="1" id="KW-1133">Transmembrane helix</keyword>
<keyword evidence="1" id="KW-0472">Membrane</keyword>
<feature type="transmembrane region" description="Helical" evidence="1">
    <location>
        <begin position="46"/>
        <end position="64"/>
    </location>
</feature>
<feature type="transmembrane region" description="Helical" evidence="1">
    <location>
        <begin position="164"/>
        <end position="188"/>
    </location>
</feature>
<accession>E3N2E0</accession>
<feature type="transmembrane region" description="Helical" evidence="1">
    <location>
        <begin position="208"/>
        <end position="228"/>
    </location>
</feature>
<dbReference type="InterPro" id="IPR018817">
    <property type="entry name" value="7TM_GPCR_serpentine_rcpt_Srz"/>
</dbReference>
<protein>
    <recommendedName>
        <fullName evidence="4">Serpentine Receptor, class Z</fullName>
    </recommendedName>
</protein>
<dbReference type="PANTHER" id="PTHR31720:SF3">
    <property type="entry name" value="SERPENTINE RECEPTOR, CLASS Z-RELATED"/>
    <property type="match status" value="1"/>
</dbReference>
<keyword evidence="3" id="KW-1185">Reference proteome</keyword>
<feature type="transmembrane region" description="Helical" evidence="1">
    <location>
        <begin position="71"/>
        <end position="101"/>
    </location>
</feature>
<organism evidence="3">
    <name type="scientific">Caenorhabditis remanei</name>
    <name type="common">Caenorhabditis vulgaris</name>
    <dbReference type="NCBI Taxonomy" id="31234"/>
    <lineage>
        <taxon>Eukaryota</taxon>
        <taxon>Metazoa</taxon>
        <taxon>Ecdysozoa</taxon>
        <taxon>Nematoda</taxon>
        <taxon>Chromadorea</taxon>
        <taxon>Rhabditida</taxon>
        <taxon>Rhabditina</taxon>
        <taxon>Rhabditomorpha</taxon>
        <taxon>Rhabditoidea</taxon>
        <taxon>Rhabditidae</taxon>
        <taxon>Peloderinae</taxon>
        <taxon>Caenorhabditis</taxon>
    </lineage>
</organism>